<dbReference type="CDD" id="cd00165">
    <property type="entry name" value="S4"/>
    <property type="match status" value="1"/>
</dbReference>
<feature type="domain" description="RNA-binding S4" evidence="3">
    <location>
        <begin position="8"/>
        <end position="70"/>
    </location>
</feature>
<dbReference type="Pfam" id="PF01479">
    <property type="entry name" value="S4"/>
    <property type="match status" value="1"/>
</dbReference>
<reference evidence="4 5" key="1">
    <citation type="submission" date="2019-06" db="EMBL/GenBank/DDBJ databases">
        <title>A novel bacterium of genus Amaricoccus, isolated from marine sediment.</title>
        <authorList>
            <person name="Huang H."/>
            <person name="Mo K."/>
            <person name="Hu Y."/>
        </authorList>
    </citation>
    <scope>NUCLEOTIDE SEQUENCE [LARGE SCALE GENOMIC DNA]</scope>
    <source>
        <strain evidence="4 5">HB172011</strain>
    </source>
</reference>
<sequence>MGEDAASTRLDKWLWQARFFKSRGLAADAIARGTVRLNATRVTKPAQLVRPGDGLSFVQGSRVRVIRVLGIGARRGPATEARQLYRDLEEPQPDGAPPLDPGGQPVK</sequence>
<dbReference type="Proteomes" id="UP000319255">
    <property type="component" value="Unassembled WGS sequence"/>
</dbReference>
<evidence type="ECO:0000256" key="1">
    <source>
        <dbReference type="PROSITE-ProRule" id="PRU00182"/>
    </source>
</evidence>
<dbReference type="InterPro" id="IPR002942">
    <property type="entry name" value="S4_RNA-bd"/>
</dbReference>
<comment type="caution">
    <text evidence="4">The sequence shown here is derived from an EMBL/GenBank/DDBJ whole genome shotgun (WGS) entry which is preliminary data.</text>
</comment>
<organism evidence="4 5">
    <name type="scientific">Amaricoccus solimangrovi</name>
    <dbReference type="NCBI Taxonomy" id="2589815"/>
    <lineage>
        <taxon>Bacteria</taxon>
        <taxon>Pseudomonadati</taxon>
        <taxon>Pseudomonadota</taxon>
        <taxon>Alphaproteobacteria</taxon>
        <taxon>Rhodobacterales</taxon>
        <taxon>Paracoccaceae</taxon>
        <taxon>Amaricoccus</taxon>
    </lineage>
</organism>
<name>A0A501WIS0_9RHOB</name>
<dbReference type="OrthoDB" id="9797176at2"/>
<keyword evidence="1" id="KW-0694">RNA-binding</keyword>
<dbReference type="PROSITE" id="PS50889">
    <property type="entry name" value="S4"/>
    <property type="match status" value="1"/>
</dbReference>
<gene>
    <name evidence="4" type="ORF">FJM51_18255</name>
</gene>
<dbReference type="SUPFAM" id="SSF55174">
    <property type="entry name" value="Alpha-L RNA-binding motif"/>
    <property type="match status" value="1"/>
</dbReference>
<dbReference type="GO" id="GO:0003723">
    <property type="term" value="F:RNA binding"/>
    <property type="evidence" value="ECO:0007669"/>
    <property type="project" value="UniProtKB-KW"/>
</dbReference>
<evidence type="ECO:0000313" key="4">
    <source>
        <dbReference type="EMBL" id="TPE48325.1"/>
    </source>
</evidence>
<evidence type="ECO:0000313" key="5">
    <source>
        <dbReference type="Proteomes" id="UP000319255"/>
    </source>
</evidence>
<dbReference type="EMBL" id="VFRP01000023">
    <property type="protein sequence ID" value="TPE48325.1"/>
    <property type="molecule type" value="Genomic_DNA"/>
</dbReference>
<protein>
    <submittedName>
        <fullName evidence="4">RNA-binding S4 domain-containing protein</fullName>
    </submittedName>
</protein>
<proteinExistence type="predicted"/>
<accession>A0A501WIS0</accession>
<dbReference type="Gene3D" id="3.10.290.10">
    <property type="entry name" value="RNA-binding S4 domain"/>
    <property type="match status" value="1"/>
</dbReference>
<evidence type="ECO:0000256" key="2">
    <source>
        <dbReference type="SAM" id="MobiDB-lite"/>
    </source>
</evidence>
<dbReference type="AlphaFoldDB" id="A0A501WIS0"/>
<evidence type="ECO:0000259" key="3">
    <source>
        <dbReference type="SMART" id="SM00363"/>
    </source>
</evidence>
<feature type="region of interest" description="Disordered" evidence="2">
    <location>
        <begin position="87"/>
        <end position="107"/>
    </location>
</feature>
<dbReference type="RefSeq" id="WP_140455562.1">
    <property type="nucleotide sequence ID" value="NZ_VFRP01000023.1"/>
</dbReference>
<dbReference type="InterPro" id="IPR036986">
    <property type="entry name" value="S4_RNA-bd_sf"/>
</dbReference>
<keyword evidence="5" id="KW-1185">Reference proteome</keyword>
<dbReference type="SMART" id="SM00363">
    <property type="entry name" value="S4"/>
    <property type="match status" value="1"/>
</dbReference>